<gene>
    <name evidence="3" type="ORF">MATL_G00065230</name>
</gene>
<protein>
    <recommendedName>
        <fullName evidence="2">Arrestin-like N-terminal domain-containing protein</fullName>
    </recommendedName>
</protein>
<dbReference type="InterPro" id="IPR014756">
    <property type="entry name" value="Ig_E-set"/>
</dbReference>
<sequence length="208" mass="23299">MSTTVKSMKITYDAINEDNTFSSGDVITARIILEISKEAKINSLSIKAKGEAHVHWKEGHGDDERSYSANERYFKLKQFMIQPPKDDGKDSEKLLADHSGETYSDVVAPGIHLYPFTFQIPQRDMPSSFTGIHGKIAYTLEAKLSRSMRMAKTAMAEFTFITKNNMVDDTLLSSQSGSVQKKMKLFTSGNVSMNANMERMGYMQGKTV</sequence>
<dbReference type="PANTHER" id="PTHR11188">
    <property type="entry name" value="ARRESTIN DOMAIN CONTAINING PROTEIN"/>
    <property type="match status" value="1"/>
</dbReference>
<dbReference type="PANTHER" id="PTHR11188:SF135">
    <property type="entry name" value="ARRESTIN DOMAIN CONTAINING 3-LIKE-RELATED"/>
    <property type="match status" value="1"/>
</dbReference>
<dbReference type="Pfam" id="PF00339">
    <property type="entry name" value="Arrestin_N"/>
    <property type="match status" value="1"/>
</dbReference>
<dbReference type="Proteomes" id="UP001046870">
    <property type="component" value="Chromosome 4"/>
</dbReference>
<dbReference type="EMBL" id="JAFDVH010000004">
    <property type="protein sequence ID" value="KAG7481298.1"/>
    <property type="molecule type" value="Genomic_DNA"/>
</dbReference>
<name>A0A9D3QC65_MEGAT</name>
<dbReference type="GO" id="GO:0015031">
    <property type="term" value="P:protein transport"/>
    <property type="evidence" value="ECO:0007669"/>
    <property type="project" value="TreeGrafter"/>
</dbReference>
<comment type="caution">
    <text evidence="3">The sequence shown here is derived from an EMBL/GenBank/DDBJ whole genome shotgun (WGS) entry which is preliminary data.</text>
</comment>
<dbReference type="InterPro" id="IPR011021">
    <property type="entry name" value="Arrestin-like_N"/>
</dbReference>
<evidence type="ECO:0000256" key="1">
    <source>
        <dbReference type="ARBA" id="ARBA00005298"/>
    </source>
</evidence>
<dbReference type="InterPro" id="IPR014752">
    <property type="entry name" value="Arrestin-like_C"/>
</dbReference>
<dbReference type="SUPFAM" id="SSF81296">
    <property type="entry name" value="E set domains"/>
    <property type="match status" value="1"/>
</dbReference>
<evidence type="ECO:0000313" key="3">
    <source>
        <dbReference type="EMBL" id="KAG7481298.1"/>
    </source>
</evidence>
<feature type="domain" description="Arrestin-like N-terminal" evidence="2">
    <location>
        <begin position="10"/>
        <end position="163"/>
    </location>
</feature>
<dbReference type="GO" id="GO:0007399">
    <property type="term" value="P:nervous system development"/>
    <property type="evidence" value="ECO:0007669"/>
    <property type="project" value="UniProtKB-ARBA"/>
</dbReference>
<dbReference type="GO" id="GO:0005737">
    <property type="term" value="C:cytoplasm"/>
    <property type="evidence" value="ECO:0007669"/>
    <property type="project" value="TreeGrafter"/>
</dbReference>
<accession>A0A9D3QC65</accession>
<dbReference type="Gene3D" id="2.60.40.640">
    <property type="match status" value="1"/>
</dbReference>
<comment type="similarity">
    <text evidence="1">Belongs to the arrestin family.</text>
</comment>
<dbReference type="OrthoDB" id="2333384at2759"/>
<dbReference type="InterPro" id="IPR050357">
    <property type="entry name" value="Arrestin_domain-protein"/>
</dbReference>
<organism evidence="3 4">
    <name type="scientific">Megalops atlanticus</name>
    <name type="common">Tarpon</name>
    <name type="synonym">Clupea gigantea</name>
    <dbReference type="NCBI Taxonomy" id="7932"/>
    <lineage>
        <taxon>Eukaryota</taxon>
        <taxon>Metazoa</taxon>
        <taxon>Chordata</taxon>
        <taxon>Craniata</taxon>
        <taxon>Vertebrata</taxon>
        <taxon>Euteleostomi</taxon>
        <taxon>Actinopterygii</taxon>
        <taxon>Neopterygii</taxon>
        <taxon>Teleostei</taxon>
        <taxon>Elopiformes</taxon>
        <taxon>Megalopidae</taxon>
        <taxon>Megalops</taxon>
    </lineage>
</organism>
<reference evidence="3" key="1">
    <citation type="submission" date="2021-01" db="EMBL/GenBank/DDBJ databases">
        <authorList>
            <person name="Zahm M."/>
            <person name="Roques C."/>
            <person name="Cabau C."/>
            <person name="Klopp C."/>
            <person name="Donnadieu C."/>
            <person name="Jouanno E."/>
            <person name="Lampietro C."/>
            <person name="Louis A."/>
            <person name="Herpin A."/>
            <person name="Echchiki A."/>
            <person name="Berthelot C."/>
            <person name="Parey E."/>
            <person name="Roest-Crollius H."/>
            <person name="Braasch I."/>
            <person name="Postlethwait J."/>
            <person name="Bobe J."/>
            <person name="Montfort J."/>
            <person name="Bouchez O."/>
            <person name="Begum T."/>
            <person name="Mejri S."/>
            <person name="Adams A."/>
            <person name="Chen W.-J."/>
            <person name="Guiguen Y."/>
        </authorList>
    </citation>
    <scope>NUCLEOTIDE SEQUENCE</scope>
    <source>
        <strain evidence="3">YG-15Mar2019-1</strain>
        <tissue evidence="3">Brain</tissue>
    </source>
</reference>
<proteinExistence type="inferred from homology"/>
<dbReference type="AlphaFoldDB" id="A0A9D3QC65"/>
<dbReference type="GO" id="GO:0005886">
    <property type="term" value="C:plasma membrane"/>
    <property type="evidence" value="ECO:0007669"/>
    <property type="project" value="TreeGrafter"/>
</dbReference>
<keyword evidence="4" id="KW-1185">Reference proteome</keyword>
<evidence type="ECO:0000259" key="2">
    <source>
        <dbReference type="Pfam" id="PF00339"/>
    </source>
</evidence>
<evidence type="ECO:0000313" key="4">
    <source>
        <dbReference type="Proteomes" id="UP001046870"/>
    </source>
</evidence>